<protein>
    <submittedName>
        <fullName evidence="1">FAD-binding oxidoreductase</fullName>
    </submittedName>
</protein>
<sequence length="429" mass="46777">MTPYVDTYYTRTLTSETSYPVLSGRHDTSVCIVGGGLAGLTAALELARRGLSVTVLEARRIAWGASGRNGGFVSPGWAARGDQIRKRVGTDHAKMLFRLSMEGVAMVSDAIRDLGITDAHVTHGILRVSRYENGETLKAQRDEQEIEFGRQLRLLSREEVRSLLISSKYHQGLLDDASFHFHPLNYARALAGEIVRLGGSVHEDTPAVSADLVGAEKRIRTPEGEVSAASVVFAGGGYTDRVLPALRRAFLPIATYVVLSELAPELIATAIRTQSGISDGRRAGDYYRLADGKLLWGGRITTRTTDPRDIAAVIRREMVATYPQLESLKVDVAWSGLMAYARHLMPLIGPVMPGVWACTGFGGHGLNTTAIGARVVAEALAGESDRYRAFAPFGFFWNGGLFGTAAVQLTYWAYQGMDFLRERRSVRVV</sequence>
<gene>
    <name evidence="1" type="ORF">NKI81_17545</name>
</gene>
<keyword evidence="2" id="KW-1185">Reference proteome</keyword>
<evidence type="ECO:0000313" key="2">
    <source>
        <dbReference type="Proteomes" id="UP001480082"/>
    </source>
</evidence>
<comment type="caution">
    <text evidence="1">The sequence shown here is derived from an EMBL/GenBank/DDBJ whole genome shotgun (WGS) entry which is preliminary data.</text>
</comment>
<accession>A0ACC6T135</accession>
<organism evidence="1 2">
    <name type="scientific">Mesorhizobium australicum</name>
    <dbReference type="NCBI Taxonomy" id="536018"/>
    <lineage>
        <taxon>Bacteria</taxon>
        <taxon>Pseudomonadati</taxon>
        <taxon>Pseudomonadota</taxon>
        <taxon>Alphaproteobacteria</taxon>
        <taxon>Hyphomicrobiales</taxon>
        <taxon>Phyllobacteriaceae</taxon>
        <taxon>Mesorhizobium</taxon>
    </lineage>
</organism>
<evidence type="ECO:0000313" key="1">
    <source>
        <dbReference type="EMBL" id="MER9285747.1"/>
    </source>
</evidence>
<dbReference type="Proteomes" id="UP001480082">
    <property type="component" value="Unassembled WGS sequence"/>
</dbReference>
<name>A0ACC6T135_9HYPH</name>
<reference evidence="1 2" key="1">
    <citation type="journal article" date="2024" name="Proc. Natl. Acad. Sci. U.S.A.">
        <title>The evolutionary genomics of adaptation to stress in wild rhizobium bacteria.</title>
        <authorList>
            <person name="Kehlet-Delgado H."/>
            <person name="Montoya A.P."/>
            <person name="Jensen K.T."/>
            <person name="Wendlandt C.E."/>
            <person name="Dexheimer C."/>
            <person name="Roberts M."/>
            <person name="Torres Martinez L."/>
            <person name="Friesen M.L."/>
            <person name="Griffitts J.S."/>
            <person name="Porter S.S."/>
        </authorList>
    </citation>
    <scope>NUCLEOTIDE SEQUENCE [LARGE SCALE GENOMIC DNA]</scope>
    <source>
        <strain evidence="1 2">M0468</strain>
    </source>
</reference>
<proteinExistence type="predicted"/>
<dbReference type="EMBL" id="JAMYRI010000009">
    <property type="protein sequence ID" value="MER9285747.1"/>
    <property type="molecule type" value="Genomic_DNA"/>
</dbReference>